<evidence type="ECO:0000256" key="7">
    <source>
        <dbReference type="SAM" id="Phobius"/>
    </source>
</evidence>
<gene>
    <name evidence="10" type="ORF">LLUC06_0034</name>
</gene>
<dbReference type="SUPFAM" id="SSF52540">
    <property type="entry name" value="P-loop containing nucleoside triphosphate hydrolases"/>
    <property type="match status" value="1"/>
</dbReference>
<comment type="subcellular location">
    <subcellularLocation>
        <location evidence="1">Cell membrane</location>
        <topology evidence="1">Multi-pass membrane protein</topology>
    </subcellularLocation>
</comment>
<evidence type="ECO:0000256" key="2">
    <source>
        <dbReference type="ARBA" id="ARBA00022692"/>
    </source>
</evidence>
<dbReference type="InterPro" id="IPR036640">
    <property type="entry name" value="ABC1_TM_sf"/>
</dbReference>
<feature type="domain" description="ABC transmembrane type-1" evidence="9">
    <location>
        <begin position="13"/>
        <end position="294"/>
    </location>
</feature>
<organism evidence="10 11">
    <name type="scientific">Lactococcus lactis subsp. lactis</name>
    <name type="common">Streptococcus lactis</name>
    <dbReference type="NCBI Taxonomy" id="1360"/>
    <lineage>
        <taxon>Bacteria</taxon>
        <taxon>Bacillati</taxon>
        <taxon>Bacillota</taxon>
        <taxon>Bacilli</taxon>
        <taxon>Lactobacillales</taxon>
        <taxon>Streptococcaceae</taxon>
        <taxon>Lactococcus</taxon>
    </lineage>
</organism>
<evidence type="ECO:0000313" key="11">
    <source>
        <dbReference type="Proteomes" id="UP000192095"/>
    </source>
</evidence>
<dbReference type="InterPro" id="IPR017871">
    <property type="entry name" value="ABC_transporter-like_CS"/>
</dbReference>
<dbReference type="Gene3D" id="3.40.50.300">
    <property type="entry name" value="P-loop containing nucleotide triphosphate hydrolases"/>
    <property type="match status" value="1"/>
</dbReference>
<dbReference type="InterPro" id="IPR003439">
    <property type="entry name" value="ABC_transporter-like_ATP-bd"/>
</dbReference>
<dbReference type="CDD" id="cd03228">
    <property type="entry name" value="ABCC_MRP_Like"/>
    <property type="match status" value="1"/>
</dbReference>
<keyword evidence="2 7" id="KW-0812">Transmembrane</keyword>
<evidence type="ECO:0000256" key="3">
    <source>
        <dbReference type="ARBA" id="ARBA00022741"/>
    </source>
</evidence>
<dbReference type="GO" id="GO:0005886">
    <property type="term" value="C:plasma membrane"/>
    <property type="evidence" value="ECO:0007669"/>
    <property type="project" value="UniProtKB-SubCell"/>
</dbReference>
<dbReference type="PROSITE" id="PS50893">
    <property type="entry name" value="ABC_TRANSPORTER_2"/>
    <property type="match status" value="1"/>
</dbReference>
<feature type="transmembrane region" description="Helical" evidence="7">
    <location>
        <begin position="257"/>
        <end position="276"/>
    </location>
</feature>
<evidence type="ECO:0000313" key="10">
    <source>
        <dbReference type="EMBL" id="ARE19583.1"/>
    </source>
</evidence>
<proteinExistence type="predicted"/>
<dbReference type="InterPro" id="IPR039421">
    <property type="entry name" value="Type_1_exporter"/>
</dbReference>
<dbReference type="EMBL" id="CP015902">
    <property type="protein sequence ID" value="ARE19583.1"/>
    <property type="molecule type" value="Genomic_DNA"/>
</dbReference>
<feature type="transmembrane region" description="Helical" evidence="7">
    <location>
        <begin position="231"/>
        <end position="251"/>
    </location>
</feature>
<dbReference type="GO" id="GO:0015421">
    <property type="term" value="F:ABC-type oligopeptide transporter activity"/>
    <property type="evidence" value="ECO:0007669"/>
    <property type="project" value="TreeGrafter"/>
</dbReference>
<keyword evidence="3" id="KW-0547">Nucleotide-binding</keyword>
<name>A0A1V0NYK8_LACLL</name>
<dbReference type="Pfam" id="PF00664">
    <property type="entry name" value="ABC_membrane"/>
    <property type="match status" value="1"/>
</dbReference>
<protein>
    <submittedName>
        <fullName evidence="10">ABC transporter ATP-binding protein</fullName>
    </submittedName>
</protein>
<dbReference type="InterPro" id="IPR011527">
    <property type="entry name" value="ABC1_TM_dom"/>
</dbReference>
<keyword evidence="5 7" id="KW-1133">Transmembrane helix</keyword>
<feature type="transmembrane region" description="Helical" evidence="7">
    <location>
        <begin position="150"/>
        <end position="169"/>
    </location>
</feature>
<feature type="transmembrane region" description="Helical" evidence="7">
    <location>
        <begin position="12"/>
        <end position="29"/>
    </location>
</feature>
<dbReference type="Gene3D" id="1.20.1560.10">
    <property type="entry name" value="ABC transporter type 1, transmembrane domain"/>
    <property type="match status" value="1"/>
</dbReference>
<dbReference type="PROSITE" id="PS50929">
    <property type="entry name" value="ABC_TM1F"/>
    <property type="match status" value="1"/>
</dbReference>
<dbReference type="SUPFAM" id="SSF90123">
    <property type="entry name" value="ABC transporter transmembrane region"/>
    <property type="match status" value="1"/>
</dbReference>
<feature type="transmembrane region" description="Helical" evidence="7">
    <location>
        <begin position="49"/>
        <end position="65"/>
    </location>
</feature>
<dbReference type="InterPro" id="IPR003593">
    <property type="entry name" value="AAA+_ATPase"/>
</dbReference>
<dbReference type="GO" id="GO:0005524">
    <property type="term" value="F:ATP binding"/>
    <property type="evidence" value="ECO:0007669"/>
    <property type="project" value="UniProtKB-KW"/>
</dbReference>
<evidence type="ECO:0000259" key="9">
    <source>
        <dbReference type="PROSITE" id="PS50929"/>
    </source>
</evidence>
<keyword evidence="6 7" id="KW-0472">Membrane</keyword>
<dbReference type="Proteomes" id="UP000192095">
    <property type="component" value="Chromosome"/>
</dbReference>
<keyword evidence="4 10" id="KW-0067">ATP-binding</keyword>
<evidence type="ECO:0000256" key="4">
    <source>
        <dbReference type="ARBA" id="ARBA00022840"/>
    </source>
</evidence>
<evidence type="ECO:0000259" key="8">
    <source>
        <dbReference type="PROSITE" id="PS50893"/>
    </source>
</evidence>
<dbReference type="PROSITE" id="PS00211">
    <property type="entry name" value="ABC_TRANSPORTER_1"/>
    <property type="match status" value="1"/>
</dbReference>
<dbReference type="PANTHER" id="PTHR43394:SF1">
    <property type="entry name" value="ATP-BINDING CASSETTE SUB-FAMILY B MEMBER 10, MITOCHONDRIAL"/>
    <property type="match status" value="1"/>
</dbReference>
<reference evidence="10 11" key="1">
    <citation type="journal article" date="2017" name="BMC Genomics">
        <title>Comparative and functional genomics of the Lactococcus lactis taxon; insights into evolution and niche adaptation.</title>
        <authorList>
            <person name="Kelleher P."/>
            <person name="Bottacini F."/>
            <person name="Mahony J."/>
            <person name="Kilcawley K.N."/>
            <person name="van Sinderen D."/>
        </authorList>
    </citation>
    <scope>NUCLEOTIDE SEQUENCE [LARGE SCALE GENOMIC DNA]</scope>
    <source>
        <strain evidence="10 11">UC06</strain>
    </source>
</reference>
<feature type="domain" description="ABC transporter" evidence="8">
    <location>
        <begin position="316"/>
        <end position="520"/>
    </location>
</feature>
<dbReference type="AlphaFoldDB" id="A0A1V0NYK8"/>
<dbReference type="GO" id="GO:0016887">
    <property type="term" value="F:ATP hydrolysis activity"/>
    <property type="evidence" value="ECO:0007669"/>
    <property type="project" value="InterPro"/>
</dbReference>
<dbReference type="PANTHER" id="PTHR43394">
    <property type="entry name" value="ATP-DEPENDENT PERMEASE MDL1, MITOCHONDRIAL"/>
    <property type="match status" value="1"/>
</dbReference>
<evidence type="ECO:0000256" key="5">
    <source>
        <dbReference type="ARBA" id="ARBA00022989"/>
    </source>
</evidence>
<sequence length="520" mass="59207">MLTYIKKNKFQNIILLLIIITNMALYVYGNYLKVNLVNALMKSNISKGLFWFLLSLIIFLIMMIIRKIEVVQTEKTTQTQLNLIRKDILKNLTSLTYQEFSKESKDQYNSWLNNDAILLDTDGYKEIYFMIENIFLVLFSSFALFTFHWILFATTLGLALILLILPKLFQKKMVKATQEVSNSAEKALKESNDKLKGYEVIYHNRQFDFFTSRLLQVYEQLKAVKISKAKLVSTAMMCTVGLSFLSQSVILGVNALLAFQHIVLLGTLLVSGNFAVNIFNGLNTIADCFTIALGTDKLLTKYPKVSNQRESKSVSTFEKKLSFENISIKLGDKKITYPNFEIKKGKKYAIVGESGSGKTTLIQLLNGDLEDYQGTIKLDGLDYKIIDKGKLQSIIATISQFPYLFNDSLKENLKMNREITDEKLEKVLKEVKAEDFLKGKLTNKFDNNLSGGQQQRVAIARELLGEKPILIMDESTASLDKLTALAVEQSILQNPSLTVIMITHHFYAETRPYFDEVIEL</sequence>
<evidence type="ECO:0000256" key="6">
    <source>
        <dbReference type="ARBA" id="ARBA00023136"/>
    </source>
</evidence>
<evidence type="ECO:0000256" key="1">
    <source>
        <dbReference type="ARBA" id="ARBA00004651"/>
    </source>
</evidence>
<dbReference type="InterPro" id="IPR027417">
    <property type="entry name" value="P-loop_NTPase"/>
</dbReference>
<dbReference type="RefSeq" id="WP_081213267.1">
    <property type="nucleotide sequence ID" value="NZ_CP015902.2"/>
</dbReference>
<dbReference type="SMART" id="SM00382">
    <property type="entry name" value="AAA"/>
    <property type="match status" value="1"/>
</dbReference>
<dbReference type="Pfam" id="PF00005">
    <property type="entry name" value="ABC_tran"/>
    <property type="match status" value="1"/>
</dbReference>
<accession>A0A1V0NYK8</accession>